<accession>A0A199PGX4</accession>
<dbReference type="AlphaFoldDB" id="A0A199PGX4"/>
<reference evidence="4" key="2">
    <citation type="submission" date="2016-04" db="EMBL/GenBank/DDBJ databases">
        <authorList>
            <person name="Waterworth S."/>
            <person name="Matcher G."/>
        </authorList>
    </citation>
    <scope>NUCLEOTIDE SEQUENCE [LARGE SCALE GENOMIC DNA]</scope>
    <source>
        <strain evidence="4">RuSp02-3</strain>
    </source>
</reference>
<dbReference type="Pfam" id="PF00561">
    <property type="entry name" value="Abhydrolase_1"/>
    <property type="match status" value="1"/>
</dbReference>
<dbReference type="Proteomes" id="UP000092021">
    <property type="component" value="Unassembled WGS sequence"/>
</dbReference>
<dbReference type="GO" id="GO:0016020">
    <property type="term" value="C:membrane"/>
    <property type="evidence" value="ECO:0007669"/>
    <property type="project" value="TreeGrafter"/>
</dbReference>
<keyword evidence="4" id="KW-1185">Reference proteome</keyword>
<organism evidence="2 4">
    <name type="scientific">Rothia kristinae</name>
    <dbReference type="NCBI Taxonomy" id="37923"/>
    <lineage>
        <taxon>Bacteria</taxon>
        <taxon>Bacillati</taxon>
        <taxon>Actinomycetota</taxon>
        <taxon>Actinomycetes</taxon>
        <taxon>Micrococcales</taxon>
        <taxon>Micrococcaceae</taxon>
        <taxon>Rothia</taxon>
    </lineage>
</organism>
<reference evidence="2 4" key="3">
    <citation type="submission" date="2016-06" db="EMBL/GenBank/DDBJ databases">
        <title>Identification of putative biosynthetic pathways for the production of bioactive secondary metabolites by the marine actinomycete Kocuria kristinae RUTW2-3.</title>
        <authorList>
            <person name="Waterworth S.C."/>
            <person name="Walmsley T.A."/>
            <person name="Matongo T."/>
            <person name="Davies-Coleman M.T."/>
            <person name="Dorrington R.A."/>
        </authorList>
    </citation>
    <scope>NUCLEOTIDE SEQUENCE [LARGE SCALE GENOMIC DNA]</scope>
    <source>
        <strain evidence="4">RuSp02-3</strain>
        <strain evidence="2">RUTW2-3</strain>
        <strain evidence="3 5">RUTW4-5</strain>
    </source>
</reference>
<dbReference type="PRINTS" id="PR00111">
    <property type="entry name" value="ABHYDROLASE"/>
</dbReference>
<reference evidence="2" key="1">
    <citation type="submission" date="2016-04" db="EMBL/GenBank/DDBJ databases">
        <authorList>
            <person name="Evans L.H."/>
            <person name="Alamgir A."/>
            <person name="Owens N."/>
            <person name="Weber N.D."/>
            <person name="Virtaneva K."/>
            <person name="Barbian K."/>
            <person name="Babar A."/>
            <person name="Rosenke K."/>
        </authorList>
    </citation>
    <scope>NUCLEOTIDE SEQUENCE [LARGE SCALE GENOMIC DNA]</scope>
    <source>
        <strain evidence="2">RUTW2-3</strain>
    </source>
</reference>
<evidence type="ECO:0000313" key="5">
    <source>
        <dbReference type="Proteomes" id="UP000092021"/>
    </source>
</evidence>
<evidence type="ECO:0000313" key="3">
    <source>
        <dbReference type="EMBL" id="OAX60228.1"/>
    </source>
</evidence>
<dbReference type="InterPro" id="IPR000073">
    <property type="entry name" value="AB_hydrolase_1"/>
</dbReference>
<sequence>MYDDLSTLAHTVQTRDSTGSAVEVTWYDSEDTHDRDDVVLLVHGTGGSTAANFGFLFPVLAMRQRTLAVDWTAPEGTTAAPGASAPRTLELEDLVLQVIAVLEAAQIEGRHVTLLGYSLGACVATVVAAERPELIGRLVLINGWVRTDLQQLIRNDVWTRLYAADHEALAEYTAFCAFGGPFLAGKTMAEIAPALKAQAFTPFTAAQMELNRRVQITEEAEAIPHPTLIIGSEDDQMVPLRHQRQLFGAIRDARLAVIGTGHASVLERPSEISFHVQGFLDDPQRHDAGTLIPAPRP</sequence>
<dbReference type="PANTHER" id="PTHR43798">
    <property type="entry name" value="MONOACYLGLYCEROL LIPASE"/>
    <property type="match status" value="1"/>
</dbReference>
<evidence type="ECO:0000313" key="4">
    <source>
        <dbReference type="Proteomes" id="UP000053171"/>
    </source>
</evidence>
<dbReference type="RefSeq" id="WP_064725285.1">
    <property type="nucleotide sequence ID" value="NZ_JBFBMA010000004.1"/>
</dbReference>
<proteinExistence type="predicted"/>
<comment type="caution">
    <text evidence="2">The sequence shown here is derived from an EMBL/GenBank/DDBJ whole genome shotgun (WGS) entry which is preliminary data.</text>
</comment>
<dbReference type="InterPro" id="IPR050266">
    <property type="entry name" value="AB_hydrolase_sf"/>
</dbReference>
<feature type="domain" description="AB hydrolase-1" evidence="1">
    <location>
        <begin position="38"/>
        <end position="269"/>
    </location>
</feature>
<evidence type="ECO:0000313" key="2">
    <source>
        <dbReference type="EMBL" id="OAX52040.1"/>
    </source>
</evidence>
<dbReference type="SUPFAM" id="SSF53474">
    <property type="entry name" value="alpha/beta-Hydrolases"/>
    <property type="match status" value="1"/>
</dbReference>
<dbReference type="EMBL" id="LWGZ01000547">
    <property type="protein sequence ID" value="OAX60228.1"/>
    <property type="molecule type" value="Genomic_DNA"/>
</dbReference>
<name>A0A199PGX4_9MICC</name>
<evidence type="ECO:0000259" key="1">
    <source>
        <dbReference type="Pfam" id="PF00561"/>
    </source>
</evidence>
<dbReference type="InterPro" id="IPR029058">
    <property type="entry name" value="AB_hydrolase_fold"/>
</dbReference>
<protein>
    <recommendedName>
        <fullName evidence="1">AB hydrolase-1 domain-containing protein</fullName>
    </recommendedName>
</protein>
<dbReference type="Proteomes" id="UP000053171">
    <property type="component" value="Unassembled WGS sequence"/>
</dbReference>
<gene>
    <name evidence="3" type="ORF">A5N15_06300</name>
    <name evidence="2" type="ORF">AN277_0205145</name>
</gene>
<dbReference type="EMBL" id="LJBJ02000008">
    <property type="protein sequence ID" value="OAX52040.1"/>
    <property type="molecule type" value="Genomic_DNA"/>
</dbReference>
<dbReference type="PANTHER" id="PTHR43798:SF33">
    <property type="entry name" value="HYDROLASE, PUTATIVE (AFU_ORTHOLOGUE AFUA_2G14860)-RELATED"/>
    <property type="match status" value="1"/>
</dbReference>
<dbReference type="Gene3D" id="3.40.50.1820">
    <property type="entry name" value="alpha/beta hydrolase"/>
    <property type="match status" value="1"/>
</dbReference>
<dbReference type="GO" id="GO:0003824">
    <property type="term" value="F:catalytic activity"/>
    <property type="evidence" value="ECO:0007669"/>
    <property type="project" value="UniProtKB-ARBA"/>
</dbReference>